<keyword evidence="1" id="KW-0880">Kelch repeat</keyword>
<dbReference type="SUPFAM" id="SSF117281">
    <property type="entry name" value="Kelch motif"/>
    <property type="match status" value="2"/>
</dbReference>
<protein>
    <submittedName>
        <fullName evidence="6">Alpha-scruin-like</fullName>
    </submittedName>
</protein>
<dbReference type="Pfam" id="PF24981">
    <property type="entry name" value="Beta-prop_ATRN-LZTR1"/>
    <property type="match status" value="1"/>
</dbReference>
<evidence type="ECO:0000256" key="3">
    <source>
        <dbReference type="SAM" id="MobiDB-lite"/>
    </source>
</evidence>
<dbReference type="InterPro" id="IPR015915">
    <property type="entry name" value="Kelch-typ_b-propeller"/>
</dbReference>
<dbReference type="InterPro" id="IPR056737">
    <property type="entry name" value="Beta-prop_ATRN-MKLN-like"/>
</dbReference>
<feature type="domain" description="Attractin/MKLN-like beta-propeller" evidence="4">
    <location>
        <begin position="1036"/>
        <end position="1292"/>
    </location>
</feature>
<dbReference type="GeneID" id="106458433"/>
<dbReference type="SMART" id="SM00612">
    <property type="entry name" value="Kelch"/>
    <property type="match status" value="9"/>
</dbReference>
<keyword evidence="5" id="KW-1185">Reference proteome</keyword>
<keyword evidence="2" id="KW-0677">Repeat</keyword>
<feature type="region of interest" description="Disordered" evidence="3">
    <location>
        <begin position="1"/>
        <end position="23"/>
    </location>
</feature>
<organism evidence="5 6">
    <name type="scientific">Limulus polyphemus</name>
    <name type="common">Atlantic horseshoe crab</name>
    <dbReference type="NCBI Taxonomy" id="6850"/>
    <lineage>
        <taxon>Eukaryota</taxon>
        <taxon>Metazoa</taxon>
        <taxon>Ecdysozoa</taxon>
        <taxon>Arthropoda</taxon>
        <taxon>Chelicerata</taxon>
        <taxon>Merostomata</taxon>
        <taxon>Xiphosura</taxon>
        <taxon>Limulidae</taxon>
        <taxon>Limulus</taxon>
    </lineage>
</organism>
<evidence type="ECO:0000313" key="6">
    <source>
        <dbReference type="RefSeq" id="XP_022240356.1"/>
    </source>
</evidence>
<evidence type="ECO:0000313" key="5">
    <source>
        <dbReference type="Proteomes" id="UP000694941"/>
    </source>
</evidence>
<gene>
    <name evidence="6" type="primary">LOC106458433</name>
</gene>
<proteinExistence type="predicted"/>
<dbReference type="Proteomes" id="UP000694941">
    <property type="component" value="Unplaced"/>
</dbReference>
<accession>A0ABM1S9Q1</accession>
<dbReference type="Pfam" id="PF24681">
    <property type="entry name" value="Kelch_KLHDC2_KLHL20_DRC7"/>
    <property type="match status" value="1"/>
</dbReference>
<dbReference type="Gene3D" id="2.120.10.80">
    <property type="entry name" value="Kelch-type beta propeller"/>
    <property type="match status" value="3"/>
</dbReference>
<evidence type="ECO:0000259" key="4">
    <source>
        <dbReference type="Pfam" id="PF24981"/>
    </source>
</evidence>
<name>A0ABM1S9Q1_LIMPO</name>
<dbReference type="PANTHER" id="PTHR45632:SF3">
    <property type="entry name" value="KELCH-LIKE PROTEIN 32"/>
    <property type="match status" value="1"/>
</dbReference>
<dbReference type="InterPro" id="IPR006652">
    <property type="entry name" value="Kelch_1"/>
</dbReference>
<sequence>MKGTGKMKSVKESEQKAWMATSTRTEMSSKTMEYSSAYESISEIEETLVAFSSIDPSLGVIKDMPNVDTKRIKELTQKWKDLSQFSQNMPLETYIQKDPGPCVLVAGGINPSYPTEYLNAAAMFVFNLLKNKWQYFGIMMEPRNYHATCFFQGKLFIIGGYNPLECVDGKMQATVSTFQMDISTKRWRRRADMHIPRAHHGIIVMDEKIFVFGGRDSVGNILASVEMYEPEQDSWSLLPPIPEPVMGAAIASNEGLIYVIGGVTTSKKDQCKIMLSSKILCFKPFHHSSGRWYRKSSLPSPRAFCQAVTLNQKIWLWGGAMISTEETLISISTIDAFELKGCKLNHCLNLPVPKHSASVAKIDVCLLKGAYHKETRFKNFIKFKALEAKSTEKEALMKVKIVNEDVLLAETIWCLKVAASNYSFCSCDGISDMFKAMFDCPAASGFHLARTKVSYMLSDEIGPYFTEALVAYVNYSKTPFTLHFDEATTAQGKKQLDLHIRYWSPFKDEVRVCFCKCLMFGHAKGKNVAQAIFKSLSDNKLNGNLLVALCNDGPNVNKTIWKTMSSSLLESGHHGLVDIGFYYIHTVHSAFGQAKETLSQDIHELAIDLFIFFKQSAERKEDYNNVRVDIGVEEYMFQRCVSSRWLILSPVVDRILEQWEAIDKYIKKKEKRSNAPKRAALRRILKLKSLETLTLLYFIQAVAPLFHSFLELFQSETPQIHILYDKLSELVRRPMLWYVKPEVGGTKEGSDLCEVKHSDVKNQMDDEHVIVGEPTRKAMEKLSSSEKEAKDSLSVGEKLLNEGNDKLVKAIKEKDFATASVAHTMIKAGQKKCKETSKVLKSTMESRQTLVMKRNDYDTLQNAARKIQSFYRQNHFKKITKKTKMNTIVALQKMDRIDNRINKYLTEYRLCSPQKEEKEELKEFSALNIKGWPPDPDTTKSVFKTVIDQIYEPSEEIGFRHYVTLPLQMDPNLGIVVELKEDFQHAKRVLGLRVVEQVPPYAYRFQPTGDIQDNTIPVLLVFGGINPRDPMNTINGRCILQYHPLKDRWEFFGFMPYSRNYHASVLYQDTVYVTGGYDPDNLCCGEMVATKTTFAFNIKTHEWTRKADMLCARAHHGLVVIKDKLYAVGGRDRNGRVVASMESYNPNINAWEVERPMGSVRMGMAVVNHNDVLWVLGGMSSLPSKQKTPPVLDSVLCFEISSKGWYQCKPLRFPRAFCSAVVAKKELWLCNGAAASSDEKNYLVSTSAIDIFDVNSQDWELKMCMSFPRHSAATVIVESCLYIIGGMNSHELDALTRNELYMLDEGISYTIRQLPVPLTGISALSLPSKTSKFRTESLSCMIRYKQEN</sequence>
<evidence type="ECO:0000256" key="1">
    <source>
        <dbReference type="ARBA" id="ARBA00022441"/>
    </source>
</evidence>
<dbReference type="RefSeq" id="XP_022240356.1">
    <property type="nucleotide sequence ID" value="XM_022384648.1"/>
</dbReference>
<reference evidence="6" key="1">
    <citation type="submission" date="2025-08" db="UniProtKB">
        <authorList>
            <consortium name="RefSeq"/>
        </authorList>
    </citation>
    <scope>IDENTIFICATION</scope>
    <source>
        <tissue evidence="6">Muscle</tissue>
    </source>
</reference>
<evidence type="ECO:0000256" key="2">
    <source>
        <dbReference type="ARBA" id="ARBA00022737"/>
    </source>
</evidence>
<dbReference type="PANTHER" id="PTHR45632">
    <property type="entry name" value="LD33804P"/>
    <property type="match status" value="1"/>
</dbReference>